<feature type="compositionally biased region" description="Low complexity" evidence="8">
    <location>
        <begin position="151"/>
        <end position="170"/>
    </location>
</feature>
<evidence type="ECO:0000256" key="4">
    <source>
        <dbReference type="ARBA" id="ARBA00022960"/>
    </source>
</evidence>
<feature type="compositionally biased region" description="Basic and acidic residues" evidence="8">
    <location>
        <begin position="137"/>
        <end position="150"/>
    </location>
</feature>
<dbReference type="GO" id="GO:0071972">
    <property type="term" value="F:peptidoglycan L,D-transpeptidase activity"/>
    <property type="evidence" value="ECO:0007669"/>
    <property type="project" value="TreeGrafter"/>
</dbReference>
<gene>
    <name evidence="10" type="ORF">TSACC_21620</name>
</gene>
<feature type="domain" description="L,D-TPase catalytic" evidence="9">
    <location>
        <begin position="185"/>
        <end position="317"/>
    </location>
</feature>
<dbReference type="PROSITE" id="PS52029">
    <property type="entry name" value="LD_TPASE"/>
    <property type="match status" value="1"/>
</dbReference>
<comment type="pathway">
    <text evidence="1 7">Cell wall biogenesis; peptidoglycan biosynthesis.</text>
</comment>
<comment type="similarity">
    <text evidence="2">Belongs to the YkuD family.</text>
</comment>
<evidence type="ECO:0000256" key="7">
    <source>
        <dbReference type="PROSITE-ProRule" id="PRU01373"/>
    </source>
</evidence>
<keyword evidence="4 7" id="KW-0133">Cell shape</keyword>
<dbReference type="Gene3D" id="2.40.440.10">
    <property type="entry name" value="L,D-transpeptidase catalytic domain-like"/>
    <property type="match status" value="1"/>
</dbReference>
<dbReference type="PANTHER" id="PTHR30582">
    <property type="entry name" value="L,D-TRANSPEPTIDASE"/>
    <property type="match status" value="1"/>
</dbReference>
<evidence type="ECO:0000256" key="8">
    <source>
        <dbReference type="SAM" id="MobiDB-lite"/>
    </source>
</evidence>
<protein>
    <submittedName>
        <fullName evidence="10">Lipoprotein-anchoring transpeptidase ErfK/SrfK</fullName>
    </submittedName>
</protein>
<dbReference type="EMBL" id="BDCO01000002">
    <property type="protein sequence ID" value="GAT33210.1"/>
    <property type="molecule type" value="Genomic_DNA"/>
</dbReference>
<comment type="caution">
    <text evidence="10">The sequence shown here is derived from an EMBL/GenBank/DDBJ whole genome shotgun (WGS) entry which is preliminary data.</text>
</comment>
<keyword evidence="11" id="KW-1185">Reference proteome</keyword>
<proteinExistence type="inferred from homology"/>
<reference evidence="11" key="1">
    <citation type="journal article" date="2017" name="Genome Announc.">
        <title>Draft Genome Sequence of Terrimicrobium sacchariphilum NM-5T, a Facultative Anaerobic Soil Bacterium of the Class Spartobacteria.</title>
        <authorList>
            <person name="Qiu Y.L."/>
            <person name="Tourlousse D.M."/>
            <person name="Matsuura N."/>
            <person name="Ohashi A."/>
            <person name="Sekiguchi Y."/>
        </authorList>
    </citation>
    <scope>NUCLEOTIDE SEQUENCE [LARGE SCALE GENOMIC DNA]</scope>
    <source>
        <strain evidence="11">NM-5</strain>
    </source>
</reference>
<dbReference type="GO" id="GO:0071555">
    <property type="term" value="P:cell wall organization"/>
    <property type="evidence" value="ECO:0007669"/>
    <property type="project" value="UniProtKB-UniRule"/>
</dbReference>
<organism evidence="10 11">
    <name type="scientific">Terrimicrobium sacchariphilum</name>
    <dbReference type="NCBI Taxonomy" id="690879"/>
    <lineage>
        <taxon>Bacteria</taxon>
        <taxon>Pseudomonadati</taxon>
        <taxon>Verrucomicrobiota</taxon>
        <taxon>Terrimicrobiia</taxon>
        <taxon>Terrimicrobiales</taxon>
        <taxon>Terrimicrobiaceae</taxon>
        <taxon>Terrimicrobium</taxon>
    </lineage>
</organism>
<evidence type="ECO:0000256" key="5">
    <source>
        <dbReference type="ARBA" id="ARBA00022984"/>
    </source>
</evidence>
<keyword evidence="3" id="KW-0808">Transferase</keyword>
<evidence type="ECO:0000256" key="2">
    <source>
        <dbReference type="ARBA" id="ARBA00005992"/>
    </source>
</evidence>
<dbReference type="InterPro" id="IPR050979">
    <property type="entry name" value="LD-transpeptidase"/>
</dbReference>
<dbReference type="GO" id="GO:0016740">
    <property type="term" value="F:transferase activity"/>
    <property type="evidence" value="ECO:0007669"/>
    <property type="project" value="UniProtKB-KW"/>
</dbReference>
<dbReference type="InParanoid" id="A0A146G6K8"/>
<evidence type="ECO:0000313" key="11">
    <source>
        <dbReference type="Proteomes" id="UP000076023"/>
    </source>
</evidence>
<dbReference type="GO" id="GO:0005576">
    <property type="term" value="C:extracellular region"/>
    <property type="evidence" value="ECO:0007669"/>
    <property type="project" value="TreeGrafter"/>
</dbReference>
<feature type="region of interest" description="Disordered" evidence="8">
    <location>
        <begin position="137"/>
        <end position="184"/>
    </location>
</feature>
<dbReference type="InterPro" id="IPR005490">
    <property type="entry name" value="LD_TPept_cat_dom"/>
</dbReference>
<dbReference type="STRING" id="690879.TSACC_21620"/>
<keyword evidence="5 7" id="KW-0573">Peptidoglycan synthesis</keyword>
<keyword evidence="10" id="KW-0449">Lipoprotein</keyword>
<dbReference type="GO" id="GO:0018104">
    <property type="term" value="P:peptidoglycan-protein cross-linking"/>
    <property type="evidence" value="ECO:0007669"/>
    <property type="project" value="TreeGrafter"/>
</dbReference>
<dbReference type="InterPro" id="IPR038063">
    <property type="entry name" value="Transpep_catalytic_dom"/>
</dbReference>
<sequence>MTRLQIFLDRANFRPGKIDGLGGEFTQKALDRYNQVNGKPQGELPDLASVANAYREYVITEEDAKWVGPLAKSPAEQEKLKALPYSDLWELVAEKFHCSLNFLHELNPQPSDLKVGDTVKVPDAPEFAMADVVALEKQRRDEKKQKEQAAKDAAAASASPSASPDASATPTPVPSPTPTPAPPRYHLILLRPERLIEVYEGDKMVACVPCTPGSKDVPVPTGTWKVTSNILMPYYRWDKSVLESGKRSDNSFNLPPGPNNPVGIVWMGINRPSVGIHGTTSPDQIGRNESHGCIRTANWDAFLLSQMIEKGTQVEVR</sequence>
<feature type="active site" description="Proton donor/acceptor" evidence="7">
    <location>
        <position position="277"/>
    </location>
</feature>
<dbReference type="PANTHER" id="PTHR30582:SF30">
    <property type="entry name" value="BLR4375 PROTEIN"/>
    <property type="match status" value="1"/>
</dbReference>
<keyword evidence="6 7" id="KW-0961">Cell wall biogenesis/degradation</keyword>
<dbReference type="OrthoDB" id="9787225at2"/>
<evidence type="ECO:0000256" key="3">
    <source>
        <dbReference type="ARBA" id="ARBA00022679"/>
    </source>
</evidence>
<feature type="active site" description="Nucleophile" evidence="7">
    <location>
        <position position="293"/>
    </location>
</feature>
<evidence type="ECO:0000256" key="1">
    <source>
        <dbReference type="ARBA" id="ARBA00004752"/>
    </source>
</evidence>
<dbReference type="GO" id="GO:0008360">
    <property type="term" value="P:regulation of cell shape"/>
    <property type="evidence" value="ECO:0007669"/>
    <property type="project" value="UniProtKB-UniRule"/>
</dbReference>
<feature type="compositionally biased region" description="Pro residues" evidence="8">
    <location>
        <begin position="171"/>
        <end position="183"/>
    </location>
</feature>
<name>A0A146G6K8_TERSA</name>
<evidence type="ECO:0000259" key="9">
    <source>
        <dbReference type="PROSITE" id="PS52029"/>
    </source>
</evidence>
<dbReference type="Pfam" id="PF03734">
    <property type="entry name" value="YkuD"/>
    <property type="match status" value="1"/>
</dbReference>
<accession>A0A146G6K8</accession>
<dbReference type="CDD" id="cd16913">
    <property type="entry name" value="YkuD_like"/>
    <property type="match status" value="1"/>
</dbReference>
<evidence type="ECO:0000313" key="10">
    <source>
        <dbReference type="EMBL" id="GAT33210.1"/>
    </source>
</evidence>
<dbReference type="SUPFAM" id="SSF141523">
    <property type="entry name" value="L,D-transpeptidase catalytic domain-like"/>
    <property type="match status" value="1"/>
</dbReference>
<dbReference type="AlphaFoldDB" id="A0A146G6K8"/>
<evidence type="ECO:0000256" key="6">
    <source>
        <dbReference type="ARBA" id="ARBA00023316"/>
    </source>
</evidence>
<dbReference type="Proteomes" id="UP000076023">
    <property type="component" value="Unassembled WGS sequence"/>
</dbReference>
<dbReference type="UniPathway" id="UPA00219"/>